<gene>
    <name evidence="1" type="primary">PEX6</name>
    <name evidence="1" type="ORF">LTS18_000784</name>
</gene>
<feature type="non-terminal residue" evidence="1">
    <location>
        <position position="351"/>
    </location>
</feature>
<name>A0ACC3DFQ0_9PEZI</name>
<keyword evidence="2" id="KW-1185">Reference proteome</keyword>
<accession>A0ACC3DFQ0</accession>
<evidence type="ECO:0000313" key="2">
    <source>
        <dbReference type="Proteomes" id="UP001186974"/>
    </source>
</evidence>
<comment type="caution">
    <text evidence="1">The sequence shown here is derived from an EMBL/GenBank/DDBJ whole genome shotgun (WGS) entry which is preliminary data.</text>
</comment>
<reference evidence="1" key="1">
    <citation type="submission" date="2024-09" db="EMBL/GenBank/DDBJ databases">
        <title>Black Yeasts Isolated from many extreme environments.</title>
        <authorList>
            <person name="Coleine C."/>
            <person name="Stajich J.E."/>
            <person name="Selbmann L."/>
        </authorList>
    </citation>
    <scope>NUCLEOTIDE SEQUENCE</scope>
    <source>
        <strain evidence="1">CCFEE 5737</strain>
    </source>
</reference>
<protein>
    <submittedName>
        <fullName evidence="1">Peroxisomal assembly protein</fullName>
    </submittedName>
</protein>
<proteinExistence type="predicted"/>
<evidence type="ECO:0000313" key="1">
    <source>
        <dbReference type="EMBL" id="KAK3068162.1"/>
    </source>
</evidence>
<sequence>MVQAGSEQGKLPSTIGNAWQYYLGVTKLPVSSTASALKSGSLLELPNPHVSQLRRRLRELISAATSPRAVHLGLPPVAILLTSTQRNIGKAATASKACEDLGLHSFSIDAFDILTEGGSGGGDVKTEGFLKARAERALQCGAEFTALLIRHVEALSADRMVTALKEVLADSRVLVATTTEVDKVPDGIRSLFTHELDMSAPDEAEREGILRGIVDDAGIGLAPDVDLSSVAVKTAALVAGDLVDVIDRALVAKRTRLDTLVSIANKAHPDLSLTVRDLELAGGSSVLSLTSADLTAAVDAARKNFADSIGAPKIPNVTWDDVGGLAHIKSAVMETIQLPLSRPELFAKGMK</sequence>
<dbReference type="EMBL" id="JAWDJW010005355">
    <property type="protein sequence ID" value="KAK3068162.1"/>
    <property type="molecule type" value="Genomic_DNA"/>
</dbReference>
<dbReference type="Proteomes" id="UP001186974">
    <property type="component" value="Unassembled WGS sequence"/>
</dbReference>
<organism evidence="1 2">
    <name type="scientific">Coniosporium uncinatum</name>
    <dbReference type="NCBI Taxonomy" id="93489"/>
    <lineage>
        <taxon>Eukaryota</taxon>
        <taxon>Fungi</taxon>
        <taxon>Dikarya</taxon>
        <taxon>Ascomycota</taxon>
        <taxon>Pezizomycotina</taxon>
        <taxon>Dothideomycetes</taxon>
        <taxon>Dothideomycetes incertae sedis</taxon>
        <taxon>Coniosporium</taxon>
    </lineage>
</organism>